<reference evidence="12 13" key="1">
    <citation type="submission" date="2019-07" db="EMBL/GenBank/DDBJ databases">
        <title>WGS assembly of Gossypium tomentosum.</title>
        <authorList>
            <person name="Chen Z.J."/>
            <person name="Sreedasyam A."/>
            <person name="Ando A."/>
            <person name="Song Q."/>
            <person name="De L."/>
            <person name="Hulse-Kemp A."/>
            <person name="Ding M."/>
            <person name="Ye W."/>
            <person name="Kirkbride R."/>
            <person name="Jenkins J."/>
            <person name="Plott C."/>
            <person name="Lovell J."/>
            <person name="Lin Y.-M."/>
            <person name="Vaughn R."/>
            <person name="Liu B."/>
            <person name="Li W."/>
            <person name="Simpson S."/>
            <person name="Scheffler B."/>
            <person name="Saski C."/>
            <person name="Grover C."/>
            <person name="Hu G."/>
            <person name="Conover J."/>
            <person name="Carlson J."/>
            <person name="Shu S."/>
            <person name="Boston L."/>
            <person name="Williams M."/>
            <person name="Peterson D."/>
            <person name="Mcgee K."/>
            <person name="Jones D."/>
            <person name="Wendel J."/>
            <person name="Stelly D."/>
            <person name="Grimwood J."/>
            <person name="Schmutz J."/>
        </authorList>
    </citation>
    <scope>NUCLEOTIDE SEQUENCE [LARGE SCALE GENOMIC DNA]</scope>
    <source>
        <strain evidence="12">7179.01</strain>
    </source>
</reference>
<evidence type="ECO:0000256" key="1">
    <source>
        <dbReference type="ARBA" id="ARBA00001968"/>
    </source>
</evidence>
<dbReference type="GO" id="GO:0005829">
    <property type="term" value="C:cytosol"/>
    <property type="evidence" value="ECO:0007669"/>
    <property type="project" value="TreeGrafter"/>
</dbReference>
<dbReference type="PANTHER" id="PTHR10196:SF80">
    <property type="entry name" value="D-RIBULOSE KINASE"/>
    <property type="match status" value="1"/>
</dbReference>
<dbReference type="Proteomes" id="UP000322667">
    <property type="component" value="Chromosome A13"/>
</dbReference>
<dbReference type="InterPro" id="IPR043129">
    <property type="entry name" value="ATPase_NBD"/>
</dbReference>
<accession>A0A5D2MG51</accession>
<dbReference type="Pfam" id="PF00370">
    <property type="entry name" value="FGGY_N"/>
    <property type="match status" value="1"/>
</dbReference>
<dbReference type="EMBL" id="CM017622">
    <property type="protein sequence ID" value="TYH90204.1"/>
    <property type="molecule type" value="Genomic_DNA"/>
</dbReference>
<proteinExistence type="inferred from homology"/>
<dbReference type="CDD" id="cd07783">
    <property type="entry name" value="ASKHA_NBD_FGGY_SePSK_AtXK1-like"/>
    <property type="match status" value="1"/>
</dbReference>
<dbReference type="InterPro" id="IPR018484">
    <property type="entry name" value="FGGY_N"/>
</dbReference>
<sequence length="487" mass="53557">MLSSITHSSTLSILLYPLSPKPGCCSSRKLNVRTHPWEKSVEKSVKLRTMVVGCKIDNQEMGFQASERLYLGMDFGTSGARYALIDKQGTIHAEGKREYPNYMKEDSLDWALSWKTTLFSLLEDVPVHLRPLVSSISLDGTSATTLIIDSKTGEPLARPYLYNESCPDALPLVKSIAPINHTVCSGSSTLCKLVSWWNNDDSDKKSTMLLHQADWLLWLLHGQLGVSDYNNALKVGYDPEADSYPDWLLSQPYAQLLPTVKAPGTSIGHLKGDIRTQFGFSEDCIVCTGTTDSIAAFLAARATKPGKAVTSLGSTLAIKLLSTTRIEDARYGVYSHRLDNKWLVGGASNTGGAVLKENFSDEQLEKLSEHINPMEASPLDYYPLKSVGERFPVANLKMEPRLHPRPESDVEYLHGILESIARIEAKAYMLLKDLGATQVDEVFTAGGGAKNDKWTKIRERVLGLPVSRATQTEAAYGAALLALKGFQ</sequence>
<evidence type="ECO:0000313" key="13">
    <source>
        <dbReference type="Proteomes" id="UP000322667"/>
    </source>
</evidence>
<dbReference type="GO" id="GO:0004856">
    <property type="term" value="F:D-xylulokinase activity"/>
    <property type="evidence" value="ECO:0007669"/>
    <property type="project" value="TreeGrafter"/>
</dbReference>
<dbReference type="Pfam" id="PF02782">
    <property type="entry name" value="FGGY_C"/>
    <property type="match status" value="1"/>
</dbReference>
<evidence type="ECO:0000256" key="4">
    <source>
        <dbReference type="ARBA" id="ARBA00022741"/>
    </source>
</evidence>
<keyword evidence="6" id="KW-0067">ATP-binding</keyword>
<dbReference type="EMBL" id="CM017622">
    <property type="protein sequence ID" value="TYH90199.1"/>
    <property type="molecule type" value="Genomic_DNA"/>
</dbReference>
<comment type="catalytic activity">
    <reaction evidence="7">
        <text>D-ribulose + ATP = D-ribulose 5-phosphate + ADP + H(+)</text>
        <dbReference type="Rhea" id="RHEA:17601"/>
        <dbReference type="ChEBI" id="CHEBI:15378"/>
        <dbReference type="ChEBI" id="CHEBI:17173"/>
        <dbReference type="ChEBI" id="CHEBI:30616"/>
        <dbReference type="ChEBI" id="CHEBI:58121"/>
        <dbReference type="ChEBI" id="CHEBI:456216"/>
        <dbReference type="EC" id="2.7.1.47"/>
    </reaction>
</comment>
<gene>
    <name evidence="12" type="ORF">ES332_A13G034100v1</name>
</gene>
<comment type="cofactor">
    <cofactor evidence="1">
        <name>a divalent metal cation</name>
        <dbReference type="ChEBI" id="CHEBI:60240"/>
    </cofactor>
</comment>
<dbReference type="FunFam" id="3.30.420.40:FF:000220">
    <property type="entry name" value="D-ribulose kinase"/>
    <property type="match status" value="1"/>
</dbReference>
<keyword evidence="5" id="KW-0418">Kinase</keyword>
<dbReference type="EC" id="2.7.1.47" evidence="8"/>
<keyword evidence="3" id="KW-0808">Transferase</keyword>
<evidence type="ECO:0000256" key="6">
    <source>
        <dbReference type="ARBA" id="ARBA00022840"/>
    </source>
</evidence>
<feature type="domain" description="Carbohydrate kinase FGGY N-terminal" evidence="10">
    <location>
        <begin position="69"/>
        <end position="298"/>
    </location>
</feature>
<name>A0A5D2MG51_GOSTO</name>
<organism evidence="12 13">
    <name type="scientific">Gossypium tomentosum</name>
    <name type="common">Hawaiian cotton</name>
    <name type="synonym">Gossypium sandvicense</name>
    <dbReference type="NCBI Taxonomy" id="34277"/>
    <lineage>
        <taxon>Eukaryota</taxon>
        <taxon>Viridiplantae</taxon>
        <taxon>Streptophyta</taxon>
        <taxon>Embryophyta</taxon>
        <taxon>Tracheophyta</taxon>
        <taxon>Spermatophyta</taxon>
        <taxon>Magnoliopsida</taxon>
        <taxon>eudicotyledons</taxon>
        <taxon>Gunneridae</taxon>
        <taxon>Pentapetalae</taxon>
        <taxon>rosids</taxon>
        <taxon>malvids</taxon>
        <taxon>Malvales</taxon>
        <taxon>Malvaceae</taxon>
        <taxon>Malvoideae</taxon>
        <taxon>Gossypium</taxon>
    </lineage>
</organism>
<dbReference type="GO" id="GO:0005524">
    <property type="term" value="F:ATP binding"/>
    <property type="evidence" value="ECO:0007669"/>
    <property type="project" value="UniProtKB-KW"/>
</dbReference>
<keyword evidence="4" id="KW-0547">Nucleotide-binding</keyword>
<keyword evidence="13" id="KW-1185">Reference proteome</keyword>
<evidence type="ECO:0000256" key="8">
    <source>
        <dbReference type="ARBA" id="ARBA00066370"/>
    </source>
</evidence>
<comment type="similarity">
    <text evidence="2">Belongs to the FGGY kinase family.</text>
</comment>
<dbReference type="SUPFAM" id="SSF53067">
    <property type="entry name" value="Actin-like ATPase domain"/>
    <property type="match status" value="2"/>
</dbReference>
<evidence type="ECO:0000256" key="3">
    <source>
        <dbReference type="ARBA" id="ARBA00022679"/>
    </source>
</evidence>
<dbReference type="InterPro" id="IPR018485">
    <property type="entry name" value="FGGY_C"/>
</dbReference>
<evidence type="ECO:0000256" key="2">
    <source>
        <dbReference type="ARBA" id="ARBA00009156"/>
    </source>
</evidence>
<dbReference type="Gene3D" id="3.30.420.40">
    <property type="match status" value="2"/>
</dbReference>
<evidence type="ECO:0000256" key="5">
    <source>
        <dbReference type="ARBA" id="ARBA00022777"/>
    </source>
</evidence>
<evidence type="ECO:0000259" key="11">
    <source>
        <dbReference type="Pfam" id="PF02782"/>
    </source>
</evidence>
<evidence type="ECO:0000256" key="9">
    <source>
        <dbReference type="ARBA" id="ARBA00072590"/>
    </source>
</evidence>
<evidence type="ECO:0000313" key="12">
    <source>
        <dbReference type="EMBL" id="TYH90204.1"/>
    </source>
</evidence>
<dbReference type="AlphaFoldDB" id="A0A5D2MG51"/>
<dbReference type="GO" id="GO:0005997">
    <property type="term" value="P:xylulose metabolic process"/>
    <property type="evidence" value="ECO:0007669"/>
    <property type="project" value="TreeGrafter"/>
</dbReference>
<dbReference type="GO" id="GO:0019150">
    <property type="term" value="F:D-ribulokinase activity"/>
    <property type="evidence" value="ECO:0007669"/>
    <property type="project" value="UniProtKB-EC"/>
</dbReference>
<dbReference type="PANTHER" id="PTHR10196">
    <property type="entry name" value="SUGAR KINASE"/>
    <property type="match status" value="1"/>
</dbReference>
<protein>
    <recommendedName>
        <fullName evidence="9">D-ribulose kinase</fullName>
        <ecNumber evidence="8">2.7.1.47</ecNumber>
    </recommendedName>
</protein>
<evidence type="ECO:0000259" key="10">
    <source>
        <dbReference type="Pfam" id="PF00370"/>
    </source>
</evidence>
<dbReference type="FunFam" id="3.30.420.40:FF:000180">
    <property type="entry name" value="D-ribulose kinase isoform X1"/>
    <property type="match status" value="1"/>
</dbReference>
<evidence type="ECO:0000256" key="7">
    <source>
        <dbReference type="ARBA" id="ARBA00051146"/>
    </source>
</evidence>
<feature type="domain" description="Carbohydrate kinase FGGY C-terminal" evidence="11">
    <location>
        <begin position="324"/>
        <end position="483"/>
    </location>
</feature>